<name>A0ABU7JI83_9GAMM</name>
<keyword evidence="7 11" id="KW-1133">Transmembrane helix</keyword>
<evidence type="ECO:0000256" key="7">
    <source>
        <dbReference type="ARBA" id="ARBA00022989"/>
    </source>
</evidence>
<feature type="domain" description="General secretion pathway GspH" evidence="12">
    <location>
        <begin position="47"/>
        <end position="178"/>
    </location>
</feature>
<protein>
    <recommendedName>
        <fullName evidence="2">Type II secretion system protein H</fullName>
    </recommendedName>
    <alternativeName>
        <fullName evidence="10">General secretion pathway protein H</fullName>
    </alternativeName>
</protein>
<dbReference type="Gene3D" id="3.55.40.10">
    <property type="entry name" value="minor pseudopilin epsh domain"/>
    <property type="match status" value="1"/>
</dbReference>
<proteinExistence type="inferred from homology"/>
<evidence type="ECO:0000256" key="2">
    <source>
        <dbReference type="ARBA" id="ARBA00021549"/>
    </source>
</evidence>
<dbReference type="InterPro" id="IPR002416">
    <property type="entry name" value="T2SS_protein-GspH"/>
</dbReference>
<keyword evidence="6 11" id="KW-0812">Transmembrane</keyword>
<evidence type="ECO:0000256" key="3">
    <source>
        <dbReference type="ARBA" id="ARBA00022475"/>
    </source>
</evidence>
<evidence type="ECO:0000256" key="1">
    <source>
        <dbReference type="ARBA" id="ARBA00004377"/>
    </source>
</evidence>
<dbReference type="InterPro" id="IPR012902">
    <property type="entry name" value="N_methyl_site"/>
</dbReference>
<dbReference type="InterPro" id="IPR022346">
    <property type="entry name" value="T2SS_GspH"/>
</dbReference>
<reference evidence="13 14" key="1">
    <citation type="submission" date="2023-06" db="EMBL/GenBank/DDBJ databases">
        <title>Alkalimonas sp., MEB004 an alkaliphilic bacterium isolated from Lonar Lake, India.</title>
        <authorList>
            <person name="Joshi A."/>
            <person name="Thite S."/>
        </authorList>
    </citation>
    <scope>NUCLEOTIDE SEQUENCE [LARGE SCALE GENOMIC DNA]</scope>
    <source>
        <strain evidence="13 14">MEB004</strain>
    </source>
</reference>
<keyword evidence="3" id="KW-1003">Cell membrane</keyword>
<dbReference type="InterPro" id="IPR045584">
    <property type="entry name" value="Pilin-like"/>
</dbReference>
<dbReference type="SUPFAM" id="SSF54523">
    <property type="entry name" value="Pili subunits"/>
    <property type="match status" value="1"/>
</dbReference>
<gene>
    <name evidence="13" type="primary">gspH</name>
    <name evidence="13" type="ORF">QWF21_14340</name>
</gene>
<evidence type="ECO:0000256" key="11">
    <source>
        <dbReference type="SAM" id="Phobius"/>
    </source>
</evidence>
<comment type="subcellular location">
    <subcellularLocation>
        <location evidence="1">Cell inner membrane</location>
        <topology evidence="1">Single-pass membrane protein</topology>
    </subcellularLocation>
</comment>
<dbReference type="NCBIfam" id="TIGR01708">
    <property type="entry name" value="typeII_sec_gspH"/>
    <property type="match status" value="1"/>
</dbReference>
<evidence type="ECO:0000256" key="10">
    <source>
        <dbReference type="ARBA" id="ARBA00030775"/>
    </source>
</evidence>
<keyword evidence="5" id="KW-0997">Cell inner membrane</keyword>
<organism evidence="13 14">
    <name type="scientific">Alkalimonas mucilaginosa</name>
    <dbReference type="NCBI Taxonomy" id="3057676"/>
    <lineage>
        <taxon>Bacteria</taxon>
        <taxon>Pseudomonadati</taxon>
        <taxon>Pseudomonadota</taxon>
        <taxon>Gammaproteobacteria</taxon>
        <taxon>Alkalimonas</taxon>
    </lineage>
</organism>
<keyword evidence="14" id="KW-1185">Reference proteome</keyword>
<evidence type="ECO:0000256" key="8">
    <source>
        <dbReference type="ARBA" id="ARBA00023136"/>
    </source>
</evidence>
<evidence type="ECO:0000259" key="12">
    <source>
        <dbReference type="Pfam" id="PF12019"/>
    </source>
</evidence>
<accession>A0ABU7JI83</accession>
<evidence type="ECO:0000313" key="13">
    <source>
        <dbReference type="EMBL" id="MEE2025412.1"/>
    </source>
</evidence>
<sequence>MMPSQRYSQGLTLLEVILVLLLSGLLVSAVVVNFSWDSRDDQLEKEAYRFQQLFHYAAETALMRQQEWGVQITPSGYQFLVYLPEEDIWQPADTPASLGWHDLAPHQQLKLELEGLPWQEDSLLGSLNWDSDRLEHMQTDDEEAAVLPHIFILSSGEITPFELVLQDESQRPYWYVQIRGEFSIPIQRSEVGSSLP</sequence>
<dbReference type="PRINTS" id="PR00885">
    <property type="entry name" value="BCTERIALGSPH"/>
</dbReference>
<evidence type="ECO:0000313" key="14">
    <source>
        <dbReference type="Proteomes" id="UP001339167"/>
    </source>
</evidence>
<evidence type="ECO:0000256" key="4">
    <source>
        <dbReference type="ARBA" id="ARBA00022481"/>
    </source>
</evidence>
<feature type="transmembrane region" description="Helical" evidence="11">
    <location>
        <begin position="12"/>
        <end position="36"/>
    </location>
</feature>
<evidence type="ECO:0000256" key="6">
    <source>
        <dbReference type="ARBA" id="ARBA00022692"/>
    </source>
</evidence>
<dbReference type="InterPro" id="IPR049875">
    <property type="entry name" value="TypeII_GspH"/>
</dbReference>
<dbReference type="PROSITE" id="PS00409">
    <property type="entry name" value="PROKAR_NTER_METHYL"/>
    <property type="match status" value="1"/>
</dbReference>
<comment type="caution">
    <text evidence="13">The sequence shown here is derived from an EMBL/GenBank/DDBJ whole genome shotgun (WGS) entry which is preliminary data.</text>
</comment>
<keyword evidence="8 11" id="KW-0472">Membrane</keyword>
<dbReference type="RefSeq" id="WP_330088728.1">
    <property type="nucleotide sequence ID" value="NZ_JAUGZK010000012.1"/>
</dbReference>
<dbReference type="EMBL" id="JAUGZK010000012">
    <property type="protein sequence ID" value="MEE2025412.1"/>
    <property type="molecule type" value="Genomic_DNA"/>
</dbReference>
<dbReference type="Pfam" id="PF12019">
    <property type="entry name" value="GspH"/>
    <property type="match status" value="1"/>
</dbReference>
<dbReference type="Proteomes" id="UP001339167">
    <property type="component" value="Unassembled WGS sequence"/>
</dbReference>
<evidence type="ECO:0000256" key="5">
    <source>
        <dbReference type="ARBA" id="ARBA00022519"/>
    </source>
</evidence>
<evidence type="ECO:0000256" key="9">
    <source>
        <dbReference type="ARBA" id="ARBA00025772"/>
    </source>
</evidence>
<keyword evidence="4" id="KW-0488">Methylation</keyword>
<comment type="similarity">
    <text evidence="9">Belongs to the GSP H family.</text>
</comment>